<feature type="region of interest" description="Disordered" evidence="1">
    <location>
        <begin position="110"/>
        <end position="131"/>
    </location>
</feature>
<reference evidence="2 3" key="1">
    <citation type="submission" date="2023-01" db="EMBL/GenBank/DDBJ databases">
        <authorList>
            <person name="Kreplak J."/>
        </authorList>
    </citation>
    <scope>NUCLEOTIDE SEQUENCE [LARGE SCALE GENOMIC DNA]</scope>
</reference>
<feature type="compositionally biased region" description="Polar residues" evidence="1">
    <location>
        <begin position="65"/>
        <end position="87"/>
    </location>
</feature>
<evidence type="ECO:0000313" key="3">
    <source>
        <dbReference type="Proteomes" id="UP001157006"/>
    </source>
</evidence>
<evidence type="ECO:0000256" key="1">
    <source>
        <dbReference type="SAM" id="MobiDB-lite"/>
    </source>
</evidence>
<feature type="region of interest" description="Disordered" evidence="1">
    <location>
        <begin position="60"/>
        <end position="87"/>
    </location>
</feature>
<gene>
    <name evidence="2" type="ORF">VFH_II247720</name>
</gene>
<dbReference type="PANTHER" id="PTHR33738">
    <property type="entry name" value="EMB|CAB82975.1"/>
    <property type="match status" value="1"/>
</dbReference>
<dbReference type="AlphaFoldDB" id="A0AAV0ZUG9"/>
<organism evidence="2 3">
    <name type="scientific">Vicia faba</name>
    <name type="common">Broad bean</name>
    <name type="synonym">Faba vulgaris</name>
    <dbReference type="NCBI Taxonomy" id="3906"/>
    <lineage>
        <taxon>Eukaryota</taxon>
        <taxon>Viridiplantae</taxon>
        <taxon>Streptophyta</taxon>
        <taxon>Embryophyta</taxon>
        <taxon>Tracheophyta</taxon>
        <taxon>Spermatophyta</taxon>
        <taxon>Magnoliopsida</taxon>
        <taxon>eudicotyledons</taxon>
        <taxon>Gunneridae</taxon>
        <taxon>Pentapetalae</taxon>
        <taxon>rosids</taxon>
        <taxon>fabids</taxon>
        <taxon>Fabales</taxon>
        <taxon>Fabaceae</taxon>
        <taxon>Papilionoideae</taxon>
        <taxon>50 kb inversion clade</taxon>
        <taxon>NPAAA clade</taxon>
        <taxon>Hologalegina</taxon>
        <taxon>IRL clade</taxon>
        <taxon>Fabeae</taxon>
        <taxon>Vicia</taxon>
    </lineage>
</organism>
<feature type="compositionally biased region" description="Polar residues" evidence="1">
    <location>
        <begin position="110"/>
        <end position="122"/>
    </location>
</feature>
<keyword evidence="3" id="KW-1185">Reference proteome</keyword>
<dbReference type="EMBL" id="OX451737">
    <property type="protein sequence ID" value="CAI8600933.1"/>
    <property type="molecule type" value="Genomic_DNA"/>
</dbReference>
<proteinExistence type="predicted"/>
<accession>A0AAV0ZUG9</accession>
<protein>
    <submittedName>
        <fullName evidence="2">Uncharacterized protein</fullName>
    </submittedName>
</protein>
<dbReference type="Proteomes" id="UP001157006">
    <property type="component" value="Chromosome 2"/>
</dbReference>
<sequence length="143" mass="16133">MERKNYPKNTSKGSHPFSCSGIFNSMFSNQSPLVLGRESVRYEVNDKNVKKTLNSLIETQDDISENNQESEAHNTKNNNRSSIYHDQTTHPCNISSSIYYGGQDIIPNTQSTHNAGTTSFNNWEKDDSGAASRGDWWKGGLYY</sequence>
<dbReference type="PANTHER" id="PTHR33738:SF1">
    <property type="entry name" value="PLANT_T7H20-70 PROTEIN"/>
    <property type="match status" value="1"/>
</dbReference>
<name>A0AAV0ZUG9_VICFA</name>
<evidence type="ECO:0000313" key="2">
    <source>
        <dbReference type="EMBL" id="CAI8600933.1"/>
    </source>
</evidence>